<sequence length="97" mass="11021">MAMRQSWQKSVHCIMKCQLESILKGRTRAILWALLVKIITIDGTLVLSRDTEGRITSFPKLVVNVVEPEAFNESESKLTQSIRCNENKENTGGDEWV</sequence>
<dbReference type="AlphaFoldDB" id="A0A498I695"/>
<dbReference type="EMBL" id="RDQH01000339">
    <property type="protein sequence ID" value="RXH78760.1"/>
    <property type="molecule type" value="Genomic_DNA"/>
</dbReference>
<keyword evidence="2" id="KW-1185">Reference proteome</keyword>
<reference evidence="1 2" key="1">
    <citation type="submission" date="2018-10" db="EMBL/GenBank/DDBJ databases">
        <title>A high-quality apple genome assembly.</title>
        <authorList>
            <person name="Hu J."/>
        </authorList>
    </citation>
    <scope>NUCLEOTIDE SEQUENCE [LARGE SCALE GENOMIC DNA]</scope>
    <source>
        <strain evidence="2">cv. HFTH1</strain>
        <tissue evidence="1">Young leaf</tissue>
    </source>
</reference>
<accession>A0A498I695</accession>
<proteinExistence type="predicted"/>
<organism evidence="1 2">
    <name type="scientific">Malus domestica</name>
    <name type="common">Apple</name>
    <name type="synonym">Pyrus malus</name>
    <dbReference type="NCBI Taxonomy" id="3750"/>
    <lineage>
        <taxon>Eukaryota</taxon>
        <taxon>Viridiplantae</taxon>
        <taxon>Streptophyta</taxon>
        <taxon>Embryophyta</taxon>
        <taxon>Tracheophyta</taxon>
        <taxon>Spermatophyta</taxon>
        <taxon>Magnoliopsida</taxon>
        <taxon>eudicotyledons</taxon>
        <taxon>Gunneridae</taxon>
        <taxon>Pentapetalae</taxon>
        <taxon>rosids</taxon>
        <taxon>fabids</taxon>
        <taxon>Rosales</taxon>
        <taxon>Rosaceae</taxon>
        <taxon>Amygdaloideae</taxon>
        <taxon>Maleae</taxon>
        <taxon>Malus</taxon>
    </lineage>
</organism>
<comment type="caution">
    <text evidence="1">The sequence shown here is derived from an EMBL/GenBank/DDBJ whole genome shotgun (WGS) entry which is preliminary data.</text>
</comment>
<name>A0A498I695_MALDO</name>
<evidence type="ECO:0000313" key="2">
    <source>
        <dbReference type="Proteomes" id="UP000290289"/>
    </source>
</evidence>
<protein>
    <submittedName>
        <fullName evidence="1">Uncharacterized protein</fullName>
    </submittedName>
</protein>
<evidence type="ECO:0000313" key="1">
    <source>
        <dbReference type="EMBL" id="RXH78760.1"/>
    </source>
</evidence>
<dbReference type="Proteomes" id="UP000290289">
    <property type="component" value="Chromosome 13"/>
</dbReference>
<gene>
    <name evidence="1" type="ORF">DVH24_002278</name>
</gene>